<gene>
    <name evidence="1" type="ORF">Slin15195_G080960</name>
</gene>
<dbReference type="Proteomes" id="UP001056384">
    <property type="component" value="Chromosome 6"/>
</dbReference>
<reference evidence="1" key="1">
    <citation type="submission" date="2022-06" db="EMBL/GenBank/DDBJ databases">
        <title>Complete genome sequences of two strains of the flax pathogen Septoria linicola.</title>
        <authorList>
            <person name="Lapalu N."/>
            <person name="Simon A."/>
            <person name="Demenou B."/>
            <person name="Paumier D."/>
            <person name="Guillot M.-P."/>
            <person name="Gout L."/>
            <person name="Valade R."/>
        </authorList>
    </citation>
    <scope>NUCLEOTIDE SEQUENCE</scope>
    <source>
        <strain evidence="1">SE15195</strain>
    </source>
</reference>
<dbReference type="EMBL" id="CP099423">
    <property type="protein sequence ID" value="USW54777.1"/>
    <property type="molecule type" value="Genomic_DNA"/>
</dbReference>
<evidence type="ECO:0000313" key="2">
    <source>
        <dbReference type="Proteomes" id="UP001056384"/>
    </source>
</evidence>
<evidence type="ECO:0000313" key="1">
    <source>
        <dbReference type="EMBL" id="USW54777.1"/>
    </source>
</evidence>
<sequence length="257" mass="27641">MANRRICQAAKDVPSVKIYMLQLGMLHRSNLHKYHQRYLSILSFSLDLCKYSPASRAGYLAVGIDKGNMHKILVLASSFYVAGQAAATTITSRQEGPSLFVPSTLVGIGPGKVLNTQAGDENAQEEFFATAGHNLDLTTSVTFQYGTGGTANDDNTWTWRVNITNVNLSPLIKTATYPTFVKGKAATNLQFDLQWPGGGPLTSQLEHQAFGSGFGNTVAPQTDSSLCASRLSYEMPANITSRYSASDNGNCSSVLGE</sequence>
<keyword evidence="2" id="KW-1185">Reference proteome</keyword>
<accession>A0A9Q9AZL5</accession>
<name>A0A9Q9AZL5_9PEZI</name>
<protein>
    <submittedName>
        <fullName evidence="1">Uncharacterized protein</fullName>
    </submittedName>
</protein>
<organism evidence="1 2">
    <name type="scientific">Septoria linicola</name>
    <dbReference type="NCBI Taxonomy" id="215465"/>
    <lineage>
        <taxon>Eukaryota</taxon>
        <taxon>Fungi</taxon>
        <taxon>Dikarya</taxon>
        <taxon>Ascomycota</taxon>
        <taxon>Pezizomycotina</taxon>
        <taxon>Dothideomycetes</taxon>
        <taxon>Dothideomycetidae</taxon>
        <taxon>Mycosphaerellales</taxon>
        <taxon>Mycosphaerellaceae</taxon>
        <taxon>Septoria</taxon>
    </lineage>
</organism>
<dbReference type="AlphaFoldDB" id="A0A9Q9AZL5"/>
<proteinExistence type="predicted"/>